<reference evidence="1" key="1">
    <citation type="submission" date="2022-03" db="EMBL/GenBank/DDBJ databases">
        <title>Genome Identification and Characterization of new species Bdellovibrio reynosense LBG001 sp. nov. from a Mexico soil sample.</title>
        <authorList>
            <person name="Camilli A."/>
            <person name="Ajao Y."/>
            <person name="Guo X."/>
        </authorList>
    </citation>
    <scope>NUCLEOTIDE SEQUENCE</scope>
    <source>
        <strain evidence="1">LBG001</strain>
    </source>
</reference>
<gene>
    <name evidence="1" type="ORF">MNR06_09540</name>
</gene>
<evidence type="ECO:0000313" key="2">
    <source>
        <dbReference type="Proteomes" id="UP000830116"/>
    </source>
</evidence>
<evidence type="ECO:0008006" key="3">
    <source>
        <dbReference type="Google" id="ProtNLM"/>
    </source>
</evidence>
<organism evidence="1 2">
    <name type="scientific">Bdellovibrio reynosensis</name>
    <dbReference type="NCBI Taxonomy" id="2835041"/>
    <lineage>
        <taxon>Bacteria</taxon>
        <taxon>Pseudomonadati</taxon>
        <taxon>Bdellovibrionota</taxon>
        <taxon>Bdellovibrionia</taxon>
        <taxon>Bdellovibrionales</taxon>
        <taxon>Pseudobdellovibrionaceae</taxon>
        <taxon>Bdellovibrio</taxon>
    </lineage>
</organism>
<sequence length="379" mass="42396">MKKLILFLSTLLLVQAGEARWNLNDVSYLFPLPKHLNDTELLNLKSTGVGGPLIPRDFMFTIPPLTPVMTEDQVADAMRVVGARIDPCFPLPTPQSCQFQIRLVWQPLQPGPRNIVQTEDAALHSFYVLTEGEFKNVLKDIEAWKTKFKVKTDGLPLQIHPVWALDGTASPAMAAFQKIILKYAGLKNLSRVTVMVVRGAGDMWAFAGFEVVNQKLKVAKIPRVDRGSQAFINFAVPADHFLRGNISPAPTGEDSFVKTILDSNRAIKETTTVLEKELRAMYRIENPHTFNPENMDCVSCHVAQIARVWLENNRPDLRHTSVFDSNAYQNPRHDLSNVSPRISHTQIIRAFGYFGPDEAISQRVINESAAVADALNLSK</sequence>
<dbReference type="RefSeq" id="WP_243535431.1">
    <property type="nucleotide sequence ID" value="NZ_CP093442.1"/>
</dbReference>
<evidence type="ECO:0000313" key="1">
    <source>
        <dbReference type="EMBL" id="UOE99940.1"/>
    </source>
</evidence>
<protein>
    <recommendedName>
        <fullName evidence="3">Cytochrome c domain-containing protein</fullName>
    </recommendedName>
</protein>
<name>A0ABY4C8D4_9BACT</name>
<dbReference type="EMBL" id="CP093442">
    <property type="protein sequence ID" value="UOE99940.1"/>
    <property type="molecule type" value="Genomic_DNA"/>
</dbReference>
<dbReference type="Proteomes" id="UP000830116">
    <property type="component" value="Chromosome"/>
</dbReference>
<accession>A0ABY4C8D4</accession>
<proteinExistence type="predicted"/>
<keyword evidence="2" id="KW-1185">Reference proteome</keyword>